<comment type="similarity">
    <text evidence="2">Belongs to the SscA family.</text>
</comment>
<evidence type="ECO:0000313" key="7">
    <source>
        <dbReference type="EMBL" id="TGA96235.1"/>
    </source>
</evidence>
<comment type="caution">
    <text evidence="7">The sequence shown here is derived from an EMBL/GenBank/DDBJ whole genome shotgun (WGS) entry which is preliminary data.</text>
</comment>
<evidence type="ECO:0000256" key="6">
    <source>
        <dbReference type="SAM" id="Phobius"/>
    </source>
</evidence>
<keyword evidence="3 6" id="KW-0812">Transmembrane</keyword>
<proteinExistence type="inferred from homology"/>
<sequence length="40" mass="4195">MCSDGGYGGSCGGFRPVNNFALIVVLFVLLIIVGVSFVSW</sequence>
<evidence type="ECO:0000256" key="2">
    <source>
        <dbReference type="ARBA" id="ARBA00010221"/>
    </source>
</evidence>
<protein>
    <submittedName>
        <fullName evidence="7">YjcZ family sporulation protein</fullName>
    </submittedName>
</protein>
<dbReference type="GO" id="GO:0016020">
    <property type="term" value="C:membrane"/>
    <property type="evidence" value="ECO:0007669"/>
    <property type="project" value="UniProtKB-SubCell"/>
</dbReference>
<evidence type="ECO:0000256" key="4">
    <source>
        <dbReference type="ARBA" id="ARBA00022989"/>
    </source>
</evidence>
<keyword evidence="5 6" id="KW-0472">Membrane</keyword>
<evidence type="ECO:0000256" key="5">
    <source>
        <dbReference type="ARBA" id="ARBA00023136"/>
    </source>
</evidence>
<accession>A0A4Z0GJP5</accession>
<organism evidence="7 8">
    <name type="scientific">Sporolactobacillus shoreae</name>
    <dbReference type="NCBI Taxonomy" id="1465501"/>
    <lineage>
        <taxon>Bacteria</taxon>
        <taxon>Bacillati</taxon>
        <taxon>Bacillota</taxon>
        <taxon>Bacilli</taxon>
        <taxon>Bacillales</taxon>
        <taxon>Sporolactobacillaceae</taxon>
        <taxon>Sporolactobacillus</taxon>
    </lineage>
</organism>
<dbReference type="NCBIfam" id="TIGR01732">
    <property type="entry name" value="tiny_TM_bacill"/>
    <property type="match status" value="1"/>
</dbReference>
<keyword evidence="8" id="KW-1185">Reference proteome</keyword>
<feature type="transmembrane region" description="Helical" evidence="6">
    <location>
        <begin position="20"/>
        <end position="38"/>
    </location>
</feature>
<keyword evidence="4 6" id="KW-1133">Transmembrane helix</keyword>
<evidence type="ECO:0000256" key="3">
    <source>
        <dbReference type="ARBA" id="ARBA00022692"/>
    </source>
</evidence>
<dbReference type="Pfam" id="PF09680">
    <property type="entry name" value="YjcZ_2"/>
    <property type="match status" value="1"/>
</dbReference>
<reference evidence="7 8" key="1">
    <citation type="journal article" date="2015" name="Int. J. Syst. Evol. Microbiol.">
        <title>Sporolactobacillus shoreae sp. nov. and Sporolactobacillus spathodeae sp. nov., two spore-forming lactic acid bacteria isolated from tree barks in Thailand.</title>
        <authorList>
            <person name="Thamacharoensuk T."/>
            <person name="Kitahara M."/>
            <person name="Ohkuma M."/>
            <person name="Thongchul N."/>
            <person name="Tanasupawat S."/>
        </authorList>
    </citation>
    <scope>NUCLEOTIDE SEQUENCE [LARGE SCALE GENOMIC DNA]</scope>
    <source>
        <strain evidence="7 8">BK92</strain>
    </source>
</reference>
<comment type="subcellular location">
    <subcellularLocation>
        <location evidence="1">Membrane</location>
    </subcellularLocation>
</comment>
<gene>
    <name evidence="7" type="ORF">E4665_16250</name>
</gene>
<dbReference type="EMBL" id="SRJD01000028">
    <property type="protein sequence ID" value="TGA96235.1"/>
    <property type="molecule type" value="Genomic_DNA"/>
</dbReference>
<dbReference type="AlphaFoldDB" id="A0A4Z0GJP5"/>
<evidence type="ECO:0000313" key="8">
    <source>
        <dbReference type="Proteomes" id="UP000298347"/>
    </source>
</evidence>
<dbReference type="InterPro" id="IPR010070">
    <property type="entry name" value="YjcZ-like"/>
</dbReference>
<evidence type="ECO:0000256" key="1">
    <source>
        <dbReference type="ARBA" id="ARBA00004370"/>
    </source>
</evidence>
<name>A0A4Z0GJP5_9BACL</name>
<dbReference type="Proteomes" id="UP000298347">
    <property type="component" value="Unassembled WGS sequence"/>
</dbReference>